<name>A0A6V8PNG3_9ACTN</name>
<dbReference type="AlphaFoldDB" id="A0A6V8PNG3"/>
<gene>
    <name evidence="1" type="ORF">HKBW3S42_02505</name>
</gene>
<sequence length="44" mass="4774">MKEPTIWGIHAGRTGAAALLFLKKNVMAIGWHQLGDLSQIGADR</sequence>
<feature type="non-terminal residue" evidence="1">
    <location>
        <position position="44"/>
    </location>
</feature>
<protein>
    <submittedName>
        <fullName evidence="1">Restriction system protein</fullName>
    </submittedName>
</protein>
<accession>A0A6V8PNG3</accession>
<organism evidence="1 2">
    <name type="scientific">Candidatus Hakubella thermalkaliphila</name>
    <dbReference type="NCBI Taxonomy" id="2754717"/>
    <lineage>
        <taxon>Bacteria</taxon>
        <taxon>Bacillati</taxon>
        <taxon>Actinomycetota</taxon>
        <taxon>Actinomycetota incertae sedis</taxon>
        <taxon>Candidatus Hakubellales</taxon>
        <taxon>Candidatus Hakubellaceae</taxon>
        <taxon>Candidatus Hakubella</taxon>
    </lineage>
</organism>
<dbReference type="EMBL" id="BLSA01000997">
    <property type="protein sequence ID" value="GFP34165.1"/>
    <property type="molecule type" value="Genomic_DNA"/>
</dbReference>
<dbReference type="Proteomes" id="UP000568877">
    <property type="component" value="Unassembled WGS sequence"/>
</dbReference>
<comment type="caution">
    <text evidence="1">The sequence shown here is derived from an EMBL/GenBank/DDBJ whole genome shotgun (WGS) entry which is preliminary data.</text>
</comment>
<reference evidence="1 2" key="1">
    <citation type="journal article" date="2020" name="Front. Microbiol.">
        <title>Single-cell genomics of novel Actinobacteria with the Wood-Ljungdahl pathway discovered in a serpentinizing system.</title>
        <authorList>
            <person name="Merino N."/>
            <person name="Kawai M."/>
            <person name="Boyd E.S."/>
            <person name="Colman D.R."/>
            <person name="McGlynn S.E."/>
            <person name="Nealson K.H."/>
            <person name="Kurokawa K."/>
            <person name="Hongoh Y."/>
        </authorList>
    </citation>
    <scope>NUCLEOTIDE SEQUENCE [LARGE SCALE GENOMIC DNA]</scope>
    <source>
        <strain evidence="1 2">S42</strain>
    </source>
</reference>
<evidence type="ECO:0000313" key="2">
    <source>
        <dbReference type="Proteomes" id="UP000568877"/>
    </source>
</evidence>
<proteinExistence type="predicted"/>
<evidence type="ECO:0000313" key="1">
    <source>
        <dbReference type="EMBL" id="GFP34165.1"/>
    </source>
</evidence>